<dbReference type="SUPFAM" id="SSF64005">
    <property type="entry name" value="Undecaprenyl diphosphate synthase"/>
    <property type="match status" value="1"/>
</dbReference>
<dbReference type="HAMAP" id="MF_01139">
    <property type="entry name" value="ISPT"/>
    <property type="match status" value="1"/>
</dbReference>
<organism evidence="5 6">
    <name type="scientific">Ananas comosus</name>
    <name type="common">Pineapple</name>
    <name type="synonym">Ananas ananas</name>
    <dbReference type="NCBI Taxonomy" id="4615"/>
    <lineage>
        <taxon>Eukaryota</taxon>
        <taxon>Viridiplantae</taxon>
        <taxon>Streptophyta</taxon>
        <taxon>Embryophyta</taxon>
        <taxon>Tracheophyta</taxon>
        <taxon>Spermatophyta</taxon>
        <taxon>Magnoliopsida</taxon>
        <taxon>Liliopsida</taxon>
        <taxon>Poales</taxon>
        <taxon>Bromeliaceae</taxon>
        <taxon>Bromelioideae</taxon>
        <taxon>Ananas</taxon>
    </lineage>
</organism>
<evidence type="ECO:0000256" key="4">
    <source>
        <dbReference type="SAM" id="MobiDB-lite"/>
    </source>
</evidence>
<dbReference type="InterPro" id="IPR018520">
    <property type="entry name" value="UPP_synth-like_CS"/>
</dbReference>
<evidence type="ECO:0000256" key="1">
    <source>
        <dbReference type="ARBA" id="ARBA00001946"/>
    </source>
</evidence>
<dbReference type="CDD" id="cd00475">
    <property type="entry name" value="Cis_IPPS"/>
    <property type="match status" value="1"/>
</dbReference>
<reference evidence="5" key="1">
    <citation type="journal article" date="2015" name="Nat. Genet.">
        <title>The pineapple genome and the evolution of CAM photosynthesis.</title>
        <authorList>
            <person name="Ming R."/>
            <person name="VanBuren R."/>
            <person name="Wai C.M."/>
            <person name="Tang H."/>
            <person name="Schatz M.C."/>
            <person name="Bowers J.E."/>
            <person name="Lyons E."/>
            <person name="Wang M.L."/>
            <person name="Chen J."/>
            <person name="Biggers E."/>
            <person name="Zhang J."/>
            <person name="Huang L."/>
            <person name="Zhang L."/>
            <person name="Miao W."/>
            <person name="Zhang J."/>
            <person name="Ye Z."/>
            <person name="Miao C."/>
            <person name="Lin Z."/>
            <person name="Wang H."/>
            <person name="Zhou H."/>
            <person name="Yim W.C."/>
            <person name="Priest H.D."/>
            <person name="Zheng C."/>
            <person name="Woodhouse M."/>
            <person name="Edger P.P."/>
            <person name="Guyot R."/>
            <person name="Guo H.B."/>
            <person name="Guo H."/>
            <person name="Zheng G."/>
            <person name="Singh R."/>
            <person name="Sharma A."/>
            <person name="Min X."/>
            <person name="Zheng Y."/>
            <person name="Lee H."/>
            <person name="Gurtowski J."/>
            <person name="Sedlazeck F.J."/>
            <person name="Harkess A."/>
            <person name="McKain M.R."/>
            <person name="Liao Z."/>
            <person name="Fang J."/>
            <person name="Liu J."/>
            <person name="Zhang X."/>
            <person name="Zhang Q."/>
            <person name="Hu W."/>
            <person name="Qin Y."/>
            <person name="Wang K."/>
            <person name="Chen L.Y."/>
            <person name="Shirley N."/>
            <person name="Lin Y.R."/>
            <person name="Liu L.Y."/>
            <person name="Hernandez A.G."/>
            <person name="Wright C.L."/>
            <person name="Bulone V."/>
            <person name="Tuskan G.A."/>
            <person name="Heath K."/>
            <person name="Zee F."/>
            <person name="Moore P.H."/>
            <person name="Sunkar R."/>
            <person name="Leebens-Mack J.H."/>
            <person name="Mockler T."/>
            <person name="Bennetzen J.L."/>
            <person name="Freeling M."/>
            <person name="Sankoff D."/>
            <person name="Paterson A.H."/>
            <person name="Zhu X."/>
            <person name="Yang X."/>
            <person name="Smith J.A."/>
            <person name="Cushman J.C."/>
            <person name="Paull R.E."/>
            <person name="Yu Q."/>
        </authorList>
    </citation>
    <scope>NUCLEOTIDE SEQUENCE [LARGE SCALE GENOMIC DNA]</scope>
    <source>
        <strain evidence="5">cv. F153</strain>
    </source>
</reference>
<dbReference type="Pfam" id="PF01255">
    <property type="entry name" value="Prenyltransf"/>
    <property type="match status" value="1"/>
</dbReference>
<dbReference type="FunFam" id="3.40.1180.10:FF:000001">
    <property type="entry name" value="(2E,6E)-farnesyl-diphosphate-specific ditrans,polycis-undecaprenyl-diphosphate synthase"/>
    <property type="match status" value="1"/>
</dbReference>
<accession>A0A6P5FZT0</accession>
<proteinExistence type="inferred from homology"/>
<dbReference type="EC" id="2.5.1.-" evidence="3"/>
<gene>
    <name evidence="6" type="primary">LOC109719538</name>
</gene>
<dbReference type="AlphaFoldDB" id="A0A6P5FZT0"/>
<dbReference type="Gramene" id="Aco019660.1.mrna1">
    <property type="protein sequence ID" value="Aco019660.1.mrna1"/>
    <property type="gene ID" value="Aco019660.1.path1"/>
</dbReference>
<dbReference type="PANTHER" id="PTHR10291">
    <property type="entry name" value="DEHYDRODOLICHYL DIPHOSPHATE SYNTHASE FAMILY MEMBER"/>
    <property type="match status" value="1"/>
</dbReference>
<feature type="region of interest" description="Disordered" evidence="4">
    <location>
        <begin position="1"/>
        <end position="41"/>
    </location>
</feature>
<dbReference type="PANTHER" id="PTHR10291:SF0">
    <property type="entry name" value="DEHYDRODOLICHYL DIPHOSPHATE SYNTHASE 2"/>
    <property type="match status" value="1"/>
</dbReference>
<name>A0A6P5FZT0_ANACO</name>
<evidence type="ECO:0000313" key="6">
    <source>
        <dbReference type="RefSeq" id="XP_020101871.1"/>
    </source>
</evidence>
<dbReference type="GO" id="GO:0005737">
    <property type="term" value="C:cytoplasm"/>
    <property type="evidence" value="ECO:0007669"/>
    <property type="project" value="UniProtKB-ARBA"/>
</dbReference>
<dbReference type="GO" id="GO:0016094">
    <property type="term" value="P:polyprenol biosynthetic process"/>
    <property type="evidence" value="ECO:0007669"/>
    <property type="project" value="TreeGrafter"/>
</dbReference>
<dbReference type="PROSITE" id="PS01066">
    <property type="entry name" value="UPP_SYNTHASE"/>
    <property type="match status" value="1"/>
</dbReference>
<evidence type="ECO:0000313" key="5">
    <source>
        <dbReference type="Proteomes" id="UP000515123"/>
    </source>
</evidence>
<keyword evidence="5" id="KW-1185">Reference proteome</keyword>
<dbReference type="NCBIfam" id="TIGR00055">
    <property type="entry name" value="uppS"/>
    <property type="match status" value="1"/>
</dbReference>
<dbReference type="GeneID" id="109719538"/>
<comment type="cofactor">
    <cofactor evidence="1">
        <name>Mg(2+)</name>
        <dbReference type="ChEBI" id="CHEBI:18420"/>
    </cofactor>
</comment>
<evidence type="ECO:0000256" key="2">
    <source>
        <dbReference type="ARBA" id="ARBA00022679"/>
    </source>
</evidence>
<keyword evidence="2 3" id="KW-0808">Transferase</keyword>
<dbReference type="Proteomes" id="UP000515123">
    <property type="component" value="Linkage group 13"/>
</dbReference>
<dbReference type="InterPro" id="IPR001441">
    <property type="entry name" value="UPP_synth-like"/>
</dbReference>
<dbReference type="GO" id="GO:0045547">
    <property type="term" value="F:ditrans,polycis-polyprenyl diphosphate synthase [(2E,6E)-farnesyl diphosphate specific] activity"/>
    <property type="evidence" value="ECO:0007669"/>
    <property type="project" value="TreeGrafter"/>
</dbReference>
<dbReference type="InterPro" id="IPR036424">
    <property type="entry name" value="UPP_synth-like_sf"/>
</dbReference>
<sequence>MRLGLERGQGLQRQQLSHAMQSLPPLPGPANGTLVVSPSRRPQQQQNLLFPCYPGAASRVRSSKRLHVGGNNNNSNSLHNGLPELTASPCVAYRTSRLVSADAAAGSGSGSASGELQEKRVGSAEAAALLLPDGLSPEALPRHVAVIMDGNARWARARGLPVSAGHEAGYRSLKQMVKLSRRWGIRVLTVFAFSSENWLRPKAEVDFLMMLFEGVLRENIGDFLREGIRICVIGDSSKLPNSLQKLAREVEEATRNNSQLDLIVAVSYSGRRDIVRACQRIADKVKNKLVDPEDITELLFAQELETNCTTDYPYPDLLIRTSGELRLSNFLLWQSAYTELFFTRTQWPDFGEIDYLEALCSFQNRERRFGQRDV</sequence>
<feature type="compositionally biased region" description="Low complexity" evidence="4">
    <location>
        <begin position="1"/>
        <end position="16"/>
    </location>
</feature>
<reference evidence="6" key="2">
    <citation type="submission" date="2025-08" db="UniProtKB">
        <authorList>
            <consortium name="RefSeq"/>
        </authorList>
    </citation>
    <scope>IDENTIFICATION</scope>
    <source>
        <tissue evidence="6">Leaf</tissue>
    </source>
</reference>
<dbReference type="Gene3D" id="3.40.1180.10">
    <property type="entry name" value="Decaprenyl diphosphate synthase-like"/>
    <property type="match status" value="1"/>
</dbReference>
<comment type="similarity">
    <text evidence="3">Belongs to the UPP synthase family.</text>
</comment>
<protein>
    <recommendedName>
        <fullName evidence="3">Alkyl transferase</fullName>
        <ecNumber evidence="3">2.5.1.-</ecNumber>
    </recommendedName>
</protein>
<evidence type="ECO:0000256" key="3">
    <source>
        <dbReference type="RuleBase" id="RU363018"/>
    </source>
</evidence>
<dbReference type="RefSeq" id="XP_020101871.1">
    <property type="nucleotide sequence ID" value="XM_020246282.1"/>
</dbReference>
<dbReference type="OrthoDB" id="4173905at2759"/>